<comment type="caution">
    <text evidence="1">The sequence shown here is derived from an EMBL/GenBank/DDBJ whole genome shotgun (WGS) entry which is preliminary data.</text>
</comment>
<gene>
    <name evidence="1" type="ORF">RJ639_011186</name>
</gene>
<keyword evidence="2" id="KW-1185">Reference proteome</keyword>
<name>A0AA88VNA0_9ASTE</name>
<evidence type="ECO:0000313" key="1">
    <source>
        <dbReference type="EMBL" id="KAK3011982.1"/>
    </source>
</evidence>
<dbReference type="AlphaFoldDB" id="A0AA88VNA0"/>
<dbReference type="Proteomes" id="UP001188597">
    <property type="component" value="Unassembled WGS sequence"/>
</dbReference>
<evidence type="ECO:0000313" key="2">
    <source>
        <dbReference type="Proteomes" id="UP001188597"/>
    </source>
</evidence>
<dbReference type="EMBL" id="JAVXUP010001409">
    <property type="protein sequence ID" value="KAK3011982.1"/>
    <property type="molecule type" value="Genomic_DNA"/>
</dbReference>
<proteinExistence type="predicted"/>
<organism evidence="1 2">
    <name type="scientific">Escallonia herrerae</name>
    <dbReference type="NCBI Taxonomy" id="1293975"/>
    <lineage>
        <taxon>Eukaryota</taxon>
        <taxon>Viridiplantae</taxon>
        <taxon>Streptophyta</taxon>
        <taxon>Embryophyta</taxon>
        <taxon>Tracheophyta</taxon>
        <taxon>Spermatophyta</taxon>
        <taxon>Magnoliopsida</taxon>
        <taxon>eudicotyledons</taxon>
        <taxon>Gunneridae</taxon>
        <taxon>Pentapetalae</taxon>
        <taxon>asterids</taxon>
        <taxon>campanulids</taxon>
        <taxon>Escalloniales</taxon>
        <taxon>Escalloniaceae</taxon>
        <taxon>Escallonia</taxon>
    </lineage>
</organism>
<sequence length="122" mass="14258">MEKVRSYDDIHFCVHVKGMHLMFLLTRKEKHIETRCSCDSYIKFKISNNIWKVIEFNPVFNHPFAPKHQRHLIRSHKRVIEGVKSVLDSFKSVCILSAGDAQSLVNHFSNLHAKDPMLFHTA</sequence>
<accession>A0AA88VNA0</accession>
<protein>
    <submittedName>
        <fullName evidence="1">Uncharacterized protein</fullName>
    </submittedName>
</protein>
<reference evidence="1" key="1">
    <citation type="submission" date="2022-12" db="EMBL/GenBank/DDBJ databases">
        <title>Draft genome assemblies for two species of Escallonia (Escalloniales).</title>
        <authorList>
            <person name="Chanderbali A."/>
            <person name="Dervinis C."/>
            <person name="Anghel I."/>
            <person name="Soltis D."/>
            <person name="Soltis P."/>
            <person name="Zapata F."/>
        </authorList>
    </citation>
    <scope>NUCLEOTIDE SEQUENCE</scope>
    <source>
        <strain evidence="1">UCBG64.0493</strain>
        <tissue evidence="1">Leaf</tissue>
    </source>
</reference>